<dbReference type="InParanoid" id="A0A667Z5Q4"/>
<dbReference type="Proteomes" id="UP000472263">
    <property type="component" value="Chromosome 18"/>
</dbReference>
<sequence length="266" mass="30360">MKFISYEAVRFSALPGEVTTFANCTNFFFNGISPTTFPNNNHYKEICQCLPNQPVYYYATLYDTANRIPVYSAYQFHHGNNRRQTTWYIEPQYSYYHYVSCCLQLDGFTDRCMKGGLKGITHQATNDDYKKSGYDKGHLYPVRHTSTPDQMEATFTLTNAAPQNLTFNRGNWSQHEDQLVDILKKCRSAFVVTGVVPGARTINNRVRVAAYYWSAYCCNNGMTLRSGGFIGPKKGKVESMTVKNLEAMLSDQNHYNLPFSVFNGNC</sequence>
<evidence type="ECO:0000313" key="3">
    <source>
        <dbReference type="Ensembl" id="ENSMMDP00005033948.1"/>
    </source>
</evidence>
<evidence type="ECO:0000313" key="4">
    <source>
        <dbReference type="Proteomes" id="UP000472263"/>
    </source>
</evidence>
<reference evidence="3" key="1">
    <citation type="submission" date="2019-06" db="EMBL/GenBank/DDBJ databases">
        <authorList>
            <consortium name="Wellcome Sanger Institute Data Sharing"/>
        </authorList>
    </citation>
    <scope>NUCLEOTIDE SEQUENCE [LARGE SCALE GENOMIC DNA]</scope>
</reference>
<dbReference type="InterPro" id="IPR044929">
    <property type="entry name" value="DNA/RNA_non-sp_Endonuclease_sf"/>
</dbReference>
<proteinExistence type="predicted"/>
<feature type="domain" description="ENPP1-3/EXOG-like endonuclease/phosphodiesterase" evidence="1">
    <location>
        <begin position="55"/>
        <end position="256"/>
    </location>
</feature>
<dbReference type="PANTHER" id="PTHR21472:SF30">
    <property type="entry name" value="ENDONUCLEASE DOMAIN-CONTAINING 1 PROTEIN-RELATED"/>
    <property type="match status" value="1"/>
</dbReference>
<reference evidence="3" key="3">
    <citation type="submission" date="2025-09" db="UniProtKB">
        <authorList>
            <consortium name="Ensembl"/>
        </authorList>
    </citation>
    <scope>IDENTIFICATION</scope>
</reference>
<evidence type="ECO:0000259" key="1">
    <source>
        <dbReference type="SMART" id="SM00477"/>
    </source>
</evidence>
<name>A0A667Z5Q4_9TELE</name>
<accession>A0A667Z5Q4</accession>
<dbReference type="PANTHER" id="PTHR21472">
    <property type="entry name" value="ENDONUCLEASE DOMAIN-CONTAINING 1 PROTEIN ENDOD1"/>
    <property type="match status" value="1"/>
</dbReference>
<dbReference type="Ensembl" id="ENSMMDT00005034692.1">
    <property type="protein sequence ID" value="ENSMMDP00005033948.1"/>
    <property type="gene ID" value="ENSMMDG00005015974.1"/>
</dbReference>
<dbReference type="GeneTree" id="ENSGT01030000234592"/>
<dbReference type="Pfam" id="PF01223">
    <property type="entry name" value="Endonuclease_NS"/>
    <property type="match status" value="1"/>
</dbReference>
<feature type="domain" description="DNA/RNA non-specific endonuclease/pyrophosphatase/phosphodiesterase" evidence="2">
    <location>
        <begin position="54"/>
        <end position="261"/>
    </location>
</feature>
<reference evidence="3" key="2">
    <citation type="submission" date="2025-08" db="UniProtKB">
        <authorList>
            <consortium name="Ensembl"/>
        </authorList>
    </citation>
    <scope>IDENTIFICATION</scope>
</reference>
<dbReference type="InterPro" id="IPR001604">
    <property type="entry name" value="Endo_G_ENPP1-like_dom"/>
</dbReference>
<dbReference type="SUPFAM" id="SSF54060">
    <property type="entry name" value="His-Me finger endonucleases"/>
    <property type="match status" value="1"/>
</dbReference>
<dbReference type="AlphaFoldDB" id="A0A667Z5Q4"/>
<dbReference type="InterPro" id="IPR039015">
    <property type="entry name" value="ENDOD1"/>
</dbReference>
<protein>
    <submittedName>
        <fullName evidence="3">Uncharacterized protein</fullName>
    </submittedName>
</protein>
<dbReference type="GO" id="GO:0046872">
    <property type="term" value="F:metal ion binding"/>
    <property type="evidence" value="ECO:0007669"/>
    <property type="project" value="InterPro"/>
</dbReference>
<dbReference type="InterPro" id="IPR020821">
    <property type="entry name" value="ENPP1-3/EXOG-like_nuc-like"/>
</dbReference>
<evidence type="ECO:0000259" key="2">
    <source>
        <dbReference type="SMART" id="SM00892"/>
    </source>
</evidence>
<dbReference type="SMART" id="SM00892">
    <property type="entry name" value="Endonuclease_NS"/>
    <property type="match status" value="1"/>
</dbReference>
<keyword evidence="4" id="KW-1185">Reference proteome</keyword>
<dbReference type="GO" id="GO:0016787">
    <property type="term" value="F:hydrolase activity"/>
    <property type="evidence" value="ECO:0007669"/>
    <property type="project" value="InterPro"/>
</dbReference>
<dbReference type="Gene3D" id="3.40.570.10">
    <property type="entry name" value="Extracellular Endonuclease, subunit A"/>
    <property type="match status" value="1"/>
</dbReference>
<organism evidence="3 4">
    <name type="scientific">Myripristis murdjan</name>
    <name type="common">pinecone soldierfish</name>
    <dbReference type="NCBI Taxonomy" id="586833"/>
    <lineage>
        <taxon>Eukaryota</taxon>
        <taxon>Metazoa</taxon>
        <taxon>Chordata</taxon>
        <taxon>Craniata</taxon>
        <taxon>Vertebrata</taxon>
        <taxon>Euteleostomi</taxon>
        <taxon>Actinopterygii</taxon>
        <taxon>Neopterygii</taxon>
        <taxon>Teleostei</taxon>
        <taxon>Neoteleostei</taxon>
        <taxon>Acanthomorphata</taxon>
        <taxon>Holocentriformes</taxon>
        <taxon>Holocentridae</taxon>
        <taxon>Myripristis</taxon>
    </lineage>
</organism>
<dbReference type="SMART" id="SM00477">
    <property type="entry name" value="NUC"/>
    <property type="match status" value="1"/>
</dbReference>
<dbReference type="InterPro" id="IPR044925">
    <property type="entry name" value="His-Me_finger_sf"/>
</dbReference>
<dbReference type="GO" id="GO:0003676">
    <property type="term" value="F:nucleic acid binding"/>
    <property type="evidence" value="ECO:0007669"/>
    <property type="project" value="InterPro"/>
</dbReference>